<evidence type="ECO:0000256" key="10">
    <source>
        <dbReference type="ARBA" id="ARBA00023204"/>
    </source>
</evidence>
<dbReference type="InterPro" id="IPR038726">
    <property type="entry name" value="PDDEXK_AddAB-type"/>
</dbReference>
<evidence type="ECO:0000256" key="2">
    <source>
        <dbReference type="ARBA" id="ARBA00022722"/>
    </source>
</evidence>
<accession>A0A4S8PN37</accession>
<evidence type="ECO:0000256" key="9">
    <source>
        <dbReference type="ARBA" id="ARBA00023125"/>
    </source>
</evidence>
<keyword evidence="19" id="KW-1185">Reference proteome</keyword>
<keyword evidence="4" id="KW-0227">DNA damage</keyword>
<dbReference type="GO" id="GO:0004527">
    <property type="term" value="F:exonuclease activity"/>
    <property type="evidence" value="ECO:0007669"/>
    <property type="project" value="UniProtKB-KW"/>
</dbReference>
<evidence type="ECO:0000256" key="15">
    <source>
        <dbReference type="PROSITE-ProRule" id="PRU00560"/>
    </source>
</evidence>
<evidence type="ECO:0000256" key="5">
    <source>
        <dbReference type="ARBA" id="ARBA00022801"/>
    </source>
</evidence>
<protein>
    <recommendedName>
        <fullName evidence="13">DNA 3'-5' helicase</fullName>
        <ecNumber evidence="13">5.6.2.4</ecNumber>
    </recommendedName>
</protein>
<feature type="binding site" evidence="15">
    <location>
        <begin position="49"/>
        <end position="56"/>
    </location>
    <ligand>
        <name>ATP</name>
        <dbReference type="ChEBI" id="CHEBI:30616"/>
    </ligand>
</feature>
<dbReference type="Pfam" id="PF00580">
    <property type="entry name" value="UvrD-helicase"/>
    <property type="match status" value="1"/>
</dbReference>
<reference evidence="18 19" key="1">
    <citation type="journal article" date="2018" name="Int. J. Syst. Evol. Microbiol.">
        <title>Glycomyces paridis sp. nov., isolated from the medicinal plant Paris polyphylla.</title>
        <authorList>
            <person name="Fang X.M."/>
            <person name="Bai J.L."/>
            <person name="Su J."/>
            <person name="Zhao L.L."/>
            <person name="Liu H.Y."/>
            <person name="Ma B.P."/>
            <person name="Zhang Y.Q."/>
            <person name="Yu L.Y."/>
        </authorList>
    </citation>
    <scope>NUCLEOTIDE SEQUENCE [LARGE SCALE GENOMIC DNA]</scope>
    <source>
        <strain evidence="18 19">CPCC 204357</strain>
    </source>
</reference>
<evidence type="ECO:0000256" key="1">
    <source>
        <dbReference type="ARBA" id="ARBA00009922"/>
    </source>
</evidence>
<keyword evidence="3 15" id="KW-0547">Nucleotide-binding</keyword>
<keyword evidence="5 15" id="KW-0378">Hydrolase</keyword>
<dbReference type="Pfam" id="PF13361">
    <property type="entry name" value="UvrD_C"/>
    <property type="match status" value="1"/>
</dbReference>
<comment type="caution">
    <text evidence="18">The sequence shown here is derived from an EMBL/GenBank/DDBJ whole genome shotgun (WGS) entry which is preliminary data.</text>
</comment>
<dbReference type="EMBL" id="STGX01000001">
    <property type="protein sequence ID" value="THV32258.1"/>
    <property type="molecule type" value="Genomic_DNA"/>
</dbReference>
<organism evidence="18 19">
    <name type="scientific">Glycomyces paridis</name>
    <dbReference type="NCBI Taxonomy" id="2126555"/>
    <lineage>
        <taxon>Bacteria</taxon>
        <taxon>Bacillati</taxon>
        <taxon>Actinomycetota</taxon>
        <taxon>Actinomycetes</taxon>
        <taxon>Glycomycetales</taxon>
        <taxon>Glycomycetaceae</taxon>
        <taxon>Glycomyces</taxon>
    </lineage>
</organism>
<evidence type="ECO:0000256" key="7">
    <source>
        <dbReference type="ARBA" id="ARBA00022839"/>
    </source>
</evidence>
<dbReference type="AlphaFoldDB" id="A0A4S8PN37"/>
<evidence type="ECO:0000256" key="11">
    <source>
        <dbReference type="ARBA" id="ARBA00023235"/>
    </source>
</evidence>
<dbReference type="GO" id="GO:0005829">
    <property type="term" value="C:cytosol"/>
    <property type="evidence" value="ECO:0007669"/>
    <property type="project" value="TreeGrafter"/>
</dbReference>
<feature type="domain" description="UvrD-like helicase C-terminal" evidence="17">
    <location>
        <begin position="325"/>
        <end position="621"/>
    </location>
</feature>
<evidence type="ECO:0000256" key="8">
    <source>
        <dbReference type="ARBA" id="ARBA00022840"/>
    </source>
</evidence>
<name>A0A4S8PN37_9ACTN</name>
<evidence type="ECO:0000256" key="3">
    <source>
        <dbReference type="ARBA" id="ARBA00022741"/>
    </source>
</evidence>
<dbReference type="InterPro" id="IPR000212">
    <property type="entry name" value="DNA_helicase_UvrD/REP"/>
</dbReference>
<evidence type="ECO:0000313" key="18">
    <source>
        <dbReference type="EMBL" id="THV32258.1"/>
    </source>
</evidence>
<dbReference type="InterPro" id="IPR013986">
    <property type="entry name" value="DExx_box_DNA_helicase_dom_sf"/>
</dbReference>
<keyword evidence="11" id="KW-0413">Isomerase</keyword>
<dbReference type="InterPro" id="IPR014017">
    <property type="entry name" value="DNA_helicase_UvrD-like_C"/>
</dbReference>
<keyword evidence="8 15" id="KW-0067">ATP-binding</keyword>
<keyword evidence="9" id="KW-0238">DNA-binding</keyword>
<dbReference type="Proteomes" id="UP000305792">
    <property type="component" value="Unassembled WGS sequence"/>
</dbReference>
<dbReference type="Gene3D" id="3.90.320.10">
    <property type="match status" value="1"/>
</dbReference>
<dbReference type="GO" id="GO:0005524">
    <property type="term" value="F:ATP binding"/>
    <property type="evidence" value="ECO:0007669"/>
    <property type="project" value="UniProtKB-UniRule"/>
</dbReference>
<evidence type="ECO:0000256" key="14">
    <source>
        <dbReference type="ARBA" id="ARBA00048988"/>
    </source>
</evidence>
<evidence type="ECO:0000256" key="13">
    <source>
        <dbReference type="ARBA" id="ARBA00034808"/>
    </source>
</evidence>
<comment type="catalytic activity">
    <reaction evidence="14">
        <text>ATP + H2O = ADP + phosphate + H(+)</text>
        <dbReference type="Rhea" id="RHEA:13065"/>
        <dbReference type="ChEBI" id="CHEBI:15377"/>
        <dbReference type="ChEBI" id="CHEBI:15378"/>
        <dbReference type="ChEBI" id="CHEBI:30616"/>
        <dbReference type="ChEBI" id="CHEBI:43474"/>
        <dbReference type="ChEBI" id="CHEBI:456216"/>
        <dbReference type="EC" id="5.6.2.4"/>
    </reaction>
</comment>
<gene>
    <name evidence="18" type="ORF">E9998_02125</name>
</gene>
<feature type="domain" description="UvrD-like helicase ATP-binding" evidence="16">
    <location>
        <begin position="28"/>
        <end position="340"/>
    </location>
</feature>
<evidence type="ECO:0000259" key="17">
    <source>
        <dbReference type="PROSITE" id="PS51217"/>
    </source>
</evidence>
<keyword evidence="7" id="KW-0269">Exonuclease</keyword>
<dbReference type="Gene3D" id="1.10.486.10">
    <property type="entry name" value="PCRA, domain 4"/>
    <property type="match status" value="1"/>
</dbReference>
<evidence type="ECO:0000259" key="16">
    <source>
        <dbReference type="PROSITE" id="PS51198"/>
    </source>
</evidence>
<comment type="similarity">
    <text evidence="1">Belongs to the helicase family. UvrD subfamily.</text>
</comment>
<proteinExistence type="inferred from homology"/>
<keyword evidence="10" id="KW-0234">DNA repair</keyword>
<dbReference type="GO" id="GO:0000725">
    <property type="term" value="P:recombinational repair"/>
    <property type="evidence" value="ECO:0007669"/>
    <property type="project" value="TreeGrafter"/>
</dbReference>
<comment type="catalytic activity">
    <reaction evidence="12">
        <text>Couples ATP hydrolysis with the unwinding of duplex DNA by translocating in the 3'-5' direction.</text>
        <dbReference type="EC" id="5.6.2.4"/>
    </reaction>
</comment>
<dbReference type="GO" id="GO:0033202">
    <property type="term" value="C:DNA helicase complex"/>
    <property type="evidence" value="ECO:0007669"/>
    <property type="project" value="TreeGrafter"/>
</dbReference>
<dbReference type="GO" id="GO:0043138">
    <property type="term" value="F:3'-5' DNA helicase activity"/>
    <property type="evidence" value="ECO:0007669"/>
    <property type="project" value="UniProtKB-EC"/>
</dbReference>
<dbReference type="EC" id="5.6.2.4" evidence="13"/>
<evidence type="ECO:0000256" key="12">
    <source>
        <dbReference type="ARBA" id="ARBA00034617"/>
    </source>
</evidence>
<keyword evidence="2" id="KW-0540">Nuclease</keyword>
<dbReference type="Gene3D" id="1.10.10.160">
    <property type="match status" value="1"/>
</dbReference>
<evidence type="ECO:0000256" key="6">
    <source>
        <dbReference type="ARBA" id="ARBA00022806"/>
    </source>
</evidence>
<dbReference type="GO" id="GO:0003677">
    <property type="term" value="F:DNA binding"/>
    <property type="evidence" value="ECO:0007669"/>
    <property type="project" value="UniProtKB-KW"/>
</dbReference>
<sequence length="1039" mass="111172">MSVGRGSIGCVLDLRYELTDPPADALAFELDSAQRAVVGHASGPLLVRGGPQTGKTEALVNAACAKVADGVDPASILFFGLRRQDTAYLRTRLNAATSAHSAAEVGVFTFPAFAFALLRASAVAAGRDEPRLLTGPEADALIRSMLEGEDFDWPTGFEEAVGTYAFAQQLRDLVLRCGERGLSAPELARLGAVHDRPAWAAASRFYDRYVTTLALQSMTSALYDSAEIVRAAVAALRRDPGLFPRPAWVFVDDLQDATPAHLDLLELLAGEGGNLVAAGSPDAAVFGYQGGDPASVRDFPDRFPAGSGAEAPTVQLGDTHVVALAPLTATTVLSQRLRGSDRDRRRGTASEEAGRVDVVHLTSPTREAVYIADVARRAHLLDGVAYGDMAVVVKSASEIPRLRRAMQHAGVPTRQAADDVPLPAHPTVRNLLHLVLIGRGREALNETSAAGLLHSAFGSADPFGERRLRQELRRMAVAADNFTPGADLLVEALRRPERIAELPEEDWAEPARRLDALFGAARGAAGIVGTLWTVWEASGMGERLRRRALSGDRRAQRADAELDAVIALFDLAADYEQKQPGAGVEVFCEHVLHQQLPGDFLSARAELGDPVTLATAHAAHGRKWDFVVVAGAQEGAWPNLRPRGSLLGAEALVDALDGRADVDQVAQLLDEERRLFYNACTRARTRLLVTAVDSEEAQPSRFTAELGVEPAPAARRGRPLSLAALTARLREAVVDSGHAERDAAAAALRRLAGEGVPGADPAKWWGLADVSDERALALAGETLRISPSQVEKTQQCGLRWVLEAHGGDSGDLLPRHLGTLLHAAAEAVTADPAADPKAVMEEVVGEHFDRLPFEAPWHAEQQRRRVSGAVERFASWLSANRRELVGAERSFRIKLEVGPPGVEVVMSGQIDRLERDGDGRLYVVDLKTGKSPISKAEAESNPQLGVYQLAIAEGAFPEGAEPGGAELVYPNAKGDKAASRPQGPLGEHHNPDWARELTGDTALKMAGSVFEARNTSKCETCSVKRCCPIADEGRQVTDE</sequence>
<dbReference type="Pfam" id="PF12705">
    <property type="entry name" value="PDDEXK_1"/>
    <property type="match status" value="1"/>
</dbReference>
<dbReference type="PROSITE" id="PS51198">
    <property type="entry name" value="UVRD_HELICASE_ATP_BIND"/>
    <property type="match status" value="1"/>
</dbReference>
<dbReference type="Gene3D" id="3.40.50.300">
    <property type="entry name" value="P-loop containing nucleotide triphosphate hydrolases"/>
    <property type="match status" value="2"/>
</dbReference>
<dbReference type="InterPro" id="IPR014016">
    <property type="entry name" value="UvrD-like_ATP-bd"/>
</dbReference>
<dbReference type="SUPFAM" id="SSF52540">
    <property type="entry name" value="P-loop containing nucleoside triphosphate hydrolases"/>
    <property type="match status" value="1"/>
</dbReference>
<dbReference type="InterPro" id="IPR011604">
    <property type="entry name" value="PDDEXK-like_dom_sf"/>
</dbReference>
<keyword evidence="6 15" id="KW-0347">Helicase</keyword>
<dbReference type="PROSITE" id="PS51217">
    <property type="entry name" value="UVRD_HELICASE_CTER"/>
    <property type="match status" value="1"/>
</dbReference>
<dbReference type="InterPro" id="IPR027417">
    <property type="entry name" value="P-loop_NTPase"/>
</dbReference>
<evidence type="ECO:0000256" key="4">
    <source>
        <dbReference type="ARBA" id="ARBA00022763"/>
    </source>
</evidence>
<evidence type="ECO:0000313" key="19">
    <source>
        <dbReference type="Proteomes" id="UP000305792"/>
    </source>
</evidence>
<dbReference type="PANTHER" id="PTHR11070">
    <property type="entry name" value="UVRD / RECB / PCRA DNA HELICASE FAMILY MEMBER"/>
    <property type="match status" value="1"/>
</dbReference>
<dbReference type="PANTHER" id="PTHR11070:SF59">
    <property type="entry name" value="DNA 3'-5' HELICASE"/>
    <property type="match status" value="1"/>
</dbReference>